<feature type="region of interest" description="Disordered" evidence="10">
    <location>
        <begin position="53"/>
        <end position="78"/>
    </location>
</feature>
<dbReference type="InterPro" id="IPR004333">
    <property type="entry name" value="SBP_dom"/>
</dbReference>
<keyword evidence="7" id="KW-0804">Transcription</keyword>
<evidence type="ECO:0000256" key="3">
    <source>
        <dbReference type="ARBA" id="ARBA00022771"/>
    </source>
</evidence>
<dbReference type="PANTHER" id="PTHR31251">
    <property type="entry name" value="SQUAMOSA PROMOTER-BINDING-LIKE PROTEIN 4"/>
    <property type="match status" value="1"/>
</dbReference>
<proteinExistence type="predicted"/>
<evidence type="ECO:0000259" key="11">
    <source>
        <dbReference type="PROSITE" id="PS51141"/>
    </source>
</evidence>
<keyword evidence="13" id="KW-1185">Reference proteome</keyword>
<evidence type="ECO:0000256" key="2">
    <source>
        <dbReference type="ARBA" id="ARBA00022723"/>
    </source>
</evidence>
<evidence type="ECO:0000313" key="13">
    <source>
        <dbReference type="Proteomes" id="UP000663760"/>
    </source>
</evidence>
<keyword evidence="2" id="KW-0479">Metal-binding</keyword>
<evidence type="ECO:0000256" key="8">
    <source>
        <dbReference type="ARBA" id="ARBA00023242"/>
    </source>
</evidence>
<dbReference type="InterPro" id="IPR036893">
    <property type="entry name" value="SBP_sf"/>
</dbReference>
<evidence type="ECO:0000256" key="6">
    <source>
        <dbReference type="ARBA" id="ARBA00023125"/>
    </source>
</evidence>
<evidence type="ECO:0000256" key="10">
    <source>
        <dbReference type="SAM" id="MobiDB-lite"/>
    </source>
</evidence>
<dbReference type="InterPro" id="IPR044817">
    <property type="entry name" value="SBP-like"/>
</dbReference>
<evidence type="ECO:0000256" key="1">
    <source>
        <dbReference type="ARBA" id="ARBA00004123"/>
    </source>
</evidence>
<feature type="compositionally biased region" description="Basic and acidic residues" evidence="10">
    <location>
        <begin position="67"/>
        <end position="78"/>
    </location>
</feature>
<evidence type="ECO:0000256" key="9">
    <source>
        <dbReference type="PROSITE-ProRule" id="PRU00470"/>
    </source>
</evidence>
<dbReference type="GO" id="GO:0005634">
    <property type="term" value="C:nucleus"/>
    <property type="evidence" value="ECO:0007669"/>
    <property type="project" value="UniProtKB-SubCell"/>
</dbReference>
<dbReference type="GO" id="GO:0008270">
    <property type="term" value="F:zinc ion binding"/>
    <property type="evidence" value="ECO:0007669"/>
    <property type="project" value="UniProtKB-KW"/>
</dbReference>
<evidence type="ECO:0000256" key="7">
    <source>
        <dbReference type="ARBA" id="ARBA00023163"/>
    </source>
</evidence>
<name>A0A7I8JWX6_SPIIN</name>
<accession>A0A7I8JWX6</accession>
<sequence length="257" mass="28744">MTRAGKNVEWDLNDWSWDGHLFVATPLNASLSNCGNKQLFPAPAVGELPNCSLSFSGDSEPGSSGRGRGESEKRRREVVVVDEDEPDDVAGSLTLNLGGRVYPVTEPTDPADWEGNNGKRSKMQAGSLIRAVCQVEGCGADLSEAKDYHRRHKVCEMHAKASKAVVGNVQQRFCQQCSRFHLLQEFDEGKRSCRRRLAGHNRRRRKAQPDAVVNGTSLMDDRTISYLLISLLRILTNLHCKHFGITFRLLFIYLLFL</sequence>
<dbReference type="FunFam" id="4.10.1100.10:FF:000001">
    <property type="entry name" value="Squamosa promoter-binding-like protein 14"/>
    <property type="match status" value="1"/>
</dbReference>
<keyword evidence="8" id="KW-0539">Nucleus</keyword>
<evidence type="ECO:0000256" key="5">
    <source>
        <dbReference type="ARBA" id="ARBA00023015"/>
    </source>
</evidence>
<dbReference type="Gene3D" id="4.10.1100.10">
    <property type="entry name" value="Transcription factor, SBP-box domain"/>
    <property type="match status" value="1"/>
</dbReference>
<organism evidence="12 13">
    <name type="scientific">Spirodela intermedia</name>
    <name type="common">Intermediate duckweed</name>
    <dbReference type="NCBI Taxonomy" id="51605"/>
    <lineage>
        <taxon>Eukaryota</taxon>
        <taxon>Viridiplantae</taxon>
        <taxon>Streptophyta</taxon>
        <taxon>Embryophyta</taxon>
        <taxon>Tracheophyta</taxon>
        <taxon>Spermatophyta</taxon>
        <taxon>Magnoliopsida</taxon>
        <taxon>Liliopsida</taxon>
        <taxon>Araceae</taxon>
        <taxon>Lemnoideae</taxon>
        <taxon>Spirodela</taxon>
    </lineage>
</organism>
<dbReference type="SUPFAM" id="SSF103612">
    <property type="entry name" value="SBT domain"/>
    <property type="match status" value="1"/>
</dbReference>
<keyword evidence="5" id="KW-0805">Transcription regulation</keyword>
<gene>
    <name evidence="12" type="ORF">SI8410_01000618</name>
</gene>
<keyword evidence="6" id="KW-0238">DNA-binding</keyword>
<dbReference type="PROSITE" id="PS51141">
    <property type="entry name" value="ZF_SBP"/>
    <property type="match status" value="1"/>
</dbReference>
<dbReference type="OrthoDB" id="1930417at2759"/>
<dbReference type="GO" id="GO:0003677">
    <property type="term" value="F:DNA binding"/>
    <property type="evidence" value="ECO:0007669"/>
    <property type="project" value="UniProtKB-KW"/>
</dbReference>
<keyword evidence="3 9" id="KW-0863">Zinc-finger</keyword>
<dbReference type="Proteomes" id="UP000663760">
    <property type="component" value="Chromosome 1"/>
</dbReference>
<evidence type="ECO:0000313" key="12">
    <source>
        <dbReference type="EMBL" id="CAA7388377.1"/>
    </source>
</evidence>
<comment type="subcellular location">
    <subcellularLocation>
        <location evidence="1">Nucleus</location>
    </subcellularLocation>
</comment>
<evidence type="ECO:0000256" key="4">
    <source>
        <dbReference type="ARBA" id="ARBA00022833"/>
    </source>
</evidence>
<dbReference type="Pfam" id="PF03110">
    <property type="entry name" value="SBP"/>
    <property type="match status" value="1"/>
</dbReference>
<dbReference type="PANTHER" id="PTHR31251:SF86">
    <property type="entry name" value="SQUAMOSA PROMOTER-BINDING-LIKE PROTEIN 1"/>
    <property type="match status" value="1"/>
</dbReference>
<protein>
    <recommendedName>
        <fullName evidence="11">SBP-type domain-containing protein</fullName>
    </recommendedName>
</protein>
<dbReference type="AlphaFoldDB" id="A0A7I8JWX6"/>
<feature type="domain" description="SBP-type" evidence="11">
    <location>
        <begin position="130"/>
        <end position="207"/>
    </location>
</feature>
<dbReference type="EMBL" id="LR746264">
    <property type="protein sequence ID" value="CAA7388377.1"/>
    <property type="molecule type" value="Genomic_DNA"/>
</dbReference>
<keyword evidence="4" id="KW-0862">Zinc</keyword>
<reference evidence="12" key="1">
    <citation type="submission" date="2020-02" db="EMBL/GenBank/DDBJ databases">
        <authorList>
            <person name="Scholz U."/>
            <person name="Mascher M."/>
            <person name="Fiebig A."/>
        </authorList>
    </citation>
    <scope>NUCLEOTIDE SEQUENCE</scope>
</reference>